<dbReference type="AlphaFoldDB" id="A0A656GAD0"/>
<dbReference type="Proteomes" id="UP000003465">
    <property type="component" value="Unassembled WGS sequence"/>
</dbReference>
<feature type="non-terminal residue" evidence="1">
    <location>
        <position position="1"/>
    </location>
</feature>
<evidence type="ECO:0000313" key="1">
    <source>
        <dbReference type="EMBL" id="EGH22521.1"/>
    </source>
</evidence>
<dbReference type="InterPro" id="IPR036770">
    <property type="entry name" value="Ankyrin_rpt-contain_sf"/>
</dbReference>
<accession>A0A656GAD0</accession>
<comment type="caution">
    <text evidence="1">The sequence shown here is derived from an EMBL/GenBank/DDBJ whole genome shotgun (WGS) entry which is preliminary data.</text>
</comment>
<protein>
    <submittedName>
        <fullName evidence="1">Ankyrin domain-containing protein</fullName>
    </submittedName>
</protein>
<dbReference type="SUPFAM" id="SSF48403">
    <property type="entry name" value="Ankyrin repeat"/>
    <property type="match status" value="1"/>
</dbReference>
<dbReference type="EMBL" id="AEAG01000537">
    <property type="protein sequence ID" value="EGH22521.1"/>
    <property type="molecule type" value="Genomic_DNA"/>
</dbReference>
<proteinExistence type="predicted"/>
<sequence length="51" mass="5248">RNEIVDYLISQGADPHATDAKGITALGAAQAMGATVTIDQLIKLGVQPARS</sequence>
<reference evidence="1 2" key="1">
    <citation type="journal article" date="2011" name="PLoS Pathog.">
        <title>Dynamic evolution of pathogenicity revealed by sequencing and comparative genomics of 19 Pseudomonas syringae isolates.</title>
        <authorList>
            <person name="Baltrus D.A."/>
            <person name="Nishimura M.T."/>
            <person name="Romanchuk A."/>
            <person name="Chang J.H."/>
            <person name="Mukhtar M.S."/>
            <person name="Cherkis K."/>
            <person name="Roach J."/>
            <person name="Grant S.R."/>
            <person name="Jones C.D."/>
            <person name="Dangl J.L."/>
        </authorList>
    </citation>
    <scope>NUCLEOTIDE SEQUENCE [LARGE SCALE GENOMIC DNA]</scope>
    <source>
        <strain evidence="1 2">301020</strain>
    </source>
</reference>
<name>A0A656GAD0_PSEA0</name>
<evidence type="ECO:0000313" key="2">
    <source>
        <dbReference type="Proteomes" id="UP000003465"/>
    </source>
</evidence>
<dbReference type="Gene3D" id="1.25.40.20">
    <property type="entry name" value="Ankyrin repeat-containing domain"/>
    <property type="match status" value="1"/>
</dbReference>
<organism evidence="1 2">
    <name type="scientific">Pseudomonas amygdali pv. mori str. 301020</name>
    <dbReference type="NCBI Taxonomy" id="629261"/>
    <lineage>
        <taxon>Bacteria</taxon>
        <taxon>Pseudomonadati</taxon>
        <taxon>Pseudomonadota</taxon>
        <taxon>Gammaproteobacteria</taxon>
        <taxon>Pseudomonadales</taxon>
        <taxon>Pseudomonadaceae</taxon>
        <taxon>Pseudomonas</taxon>
        <taxon>Pseudomonas amygdali</taxon>
    </lineage>
</organism>
<gene>
    <name evidence="1" type="ORF">PSYMO_13891</name>
</gene>